<organism evidence="2">
    <name type="scientific">Ignisphaera aggregans</name>
    <dbReference type="NCBI Taxonomy" id="334771"/>
    <lineage>
        <taxon>Archaea</taxon>
        <taxon>Thermoproteota</taxon>
        <taxon>Thermoprotei</taxon>
        <taxon>Desulfurococcales</taxon>
        <taxon>Desulfurococcaceae</taxon>
        <taxon>Ignisphaera</taxon>
    </lineage>
</organism>
<evidence type="ECO:0000313" key="2">
    <source>
        <dbReference type="EMBL" id="HHR97313.1"/>
    </source>
</evidence>
<evidence type="ECO:0000259" key="1">
    <source>
        <dbReference type="Pfam" id="PF02754"/>
    </source>
</evidence>
<gene>
    <name evidence="2" type="ORF">ENL47_11115</name>
</gene>
<dbReference type="Pfam" id="PF02754">
    <property type="entry name" value="CCG"/>
    <property type="match status" value="1"/>
</dbReference>
<feature type="domain" description="Cysteine-rich" evidence="1">
    <location>
        <begin position="17"/>
        <end position="52"/>
    </location>
</feature>
<accession>A0A7C5YZM4</accession>
<dbReference type="AlphaFoldDB" id="A0A7C5YZM4"/>
<sequence length="66" mass="7349">MDKFGNIELKNSINLKVTYHDPCDLGRHLGIYNEPREIIKSIPGITFIELPEISMGNTHDVVVVGG</sequence>
<reference evidence="2" key="1">
    <citation type="journal article" date="2020" name="mSystems">
        <title>Genome- and Community-Level Interaction Insights into Carbon Utilization and Element Cycling Functions of Hydrothermarchaeota in Hydrothermal Sediment.</title>
        <authorList>
            <person name="Zhou Z."/>
            <person name="Liu Y."/>
            <person name="Xu W."/>
            <person name="Pan J."/>
            <person name="Luo Z.H."/>
            <person name="Li M."/>
        </authorList>
    </citation>
    <scope>NUCLEOTIDE SEQUENCE [LARGE SCALE GENOMIC DNA]</scope>
    <source>
        <strain evidence="2">SpSt-1</strain>
    </source>
</reference>
<dbReference type="InterPro" id="IPR004017">
    <property type="entry name" value="Cys_rich_dom"/>
</dbReference>
<comment type="caution">
    <text evidence="2">The sequence shown here is derived from an EMBL/GenBank/DDBJ whole genome shotgun (WGS) entry which is preliminary data.</text>
</comment>
<proteinExistence type="predicted"/>
<dbReference type="EMBL" id="DRUB01000225">
    <property type="protein sequence ID" value="HHR97313.1"/>
    <property type="molecule type" value="Genomic_DNA"/>
</dbReference>
<protein>
    <recommendedName>
        <fullName evidence="1">Cysteine-rich domain-containing protein</fullName>
    </recommendedName>
</protein>
<name>A0A7C5YZM4_9CREN</name>
<dbReference type="GO" id="GO:0016491">
    <property type="term" value="F:oxidoreductase activity"/>
    <property type="evidence" value="ECO:0007669"/>
    <property type="project" value="UniProtKB-ARBA"/>
</dbReference>